<gene>
    <name evidence="4" type="ORF">D915_006064</name>
</gene>
<keyword evidence="5" id="KW-1185">Reference proteome</keyword>
<dbReference type="SUPFAM" id="SSF69118">
    <property type="entry name" value="AhpD-like"/>
    <property type="match status" value="1"/>
</dbReference>
<dbReference type="GO" id="GO:0005634">
    <property type="term" value="C:nucleus"/>
    <property type="evidence" value="ECO:0007669"/>
    <property type="project" value="InterPro"/>
</dbReference>
<evidence type="ECO:0000313" key="5">
    <source>
        <dbReference type="Proteomes" id="UP000230066"/>
    </source>
</evidence>
<dbReference type="PANTHER" id="PTHR12474:SF0">
    <property type="entry name" value="SESTRIN HOMOLOG"/>
    <property type="match status" value="1"/>
</dbReference>
<evidence type="ECO:0000313" key="4">
    <source>
        <dbReference type="EMBL" id="THD23291.1"/>
    </source>
</evidence>
<dbReference type="GO" id="GO:0005737">
    <property type="term" value="C:cytoplasm"/>
    <property type="evidence" value="ECO:0007669"/>
    <property type="project" value="UniProtKB-SubCell"/>
</dbReference>
<dbReference type="GO" id="GO:0070728">
    <property type="term" value="F:L-leucine binding"/>
    <property type="evidence" value="ECO:0007669"/>
    <property type="project" value="TreeGrafter"/>
</dbReference>
<keyword evidence="3" id="KW-0963">Cytoplasm</keyword>
<comment type="similarity">
    <text evidence="2">Belongs to the sestrin family.</text>
</comment>
<proteinExistence type="inferred from homology"/>
<dbReference type="EMBL" id="JXXN02002225">
    <property type="protein sequence ID" value="THD23291.1"/>
    <property type="molecule type" value="Genomic_DNA"/>
</dbReference>
<comment type="caution">
    <text evidence="4">The sequence shown here is derived from an EMBL/GenBank/DDBJ whole genome shotgun (WGS) entry which is preliminary data.</text>
</comment>
<dbReference type="GO" id="GO:0071233">
    <property type="term" value="P:cellular response to L-leucine"/>
    <property type="evidence" value="ECO:0007669"/>
    <property type="project" value="TreeGrafter"/>
</dbReference>
<dbReference type="AlphaFoldDB" id="A0A4E0RB18"/>
<dbReference type="InterPro" id="IPR029032">
    <property type="entry name" value="AhpD-like"/>
</dbReference>
<accession>A0A4E0RB18</accession>
<dbReference type="PANTHER" id="PTHR12474">
    <property type="entry name" value="P53 REGULATED PA26 NUCLEAR PROTEIN SESTRIN"/>
    <property type="match status" value="1"/>
</dbReference>
<dbReference type="GO" id="GO:1901031">
    <property type="term" value="P:regulation of response to reactive oxygen species"/>
    <property type="evidence" value="ECO:0007669"/>
    <property type="project" value="InterPro"/>
</dbReference>
<dbReference type="GO" id="GO:1904262">
    <property type="term" value="P:negative regulation of TORC1 signaling"/>
    <property type="evidence" value="ECO:0007669"/>
    <property type="project" value="UniProtKB-ARBA"/>
</dbReference>
<evidence type="ECO:0000256" key="1">
    <source>
        <dbReference type="ARBA" id="ARBA00004496"/>
    </source>
</evidence>
<dbReference type="GO" id="GO:1990253">
    <property type="term" value="P:cellular response to leucine starvation"/>
    <property type="evidence" value="ECO:0007669"/>
    <property type="project" value="TreeGrafter"/>
</dbReference>
<dbReference type="GO" id="GO:0016684">
    <property type="term" value="F:oxidoreductase activity, acting on peroxide as acceptor"/>
    <property type="evidence" value="ECO:0007669"/>
    <property type="project" value="TreeGrafter"/>
</dbReference>
<dbReference type="Pfam" id="PF04636">
    <property type="entry name" value="PA26"/>
    <property type="match status" value="1"/>
</dbReference>
<name>A0A4E0RB18_FASHE</name>
<dbReference type="Proteomes" id="UP000230066">
    <property type="component" value="Unassembled WGS sequence"/>
</dbReference>
<dbReference type="GO" id="GO:0016239">
    <property type="term" value="P:positive regulation of macroautophagy"/>
    <property type="evidence" value="ECO:0007669"/>
    <property type="project" value="TreeGrafter"/>
</dbReference>
<protein>
    <submittedName>
        <fullName evidence="4">Sestrin</fullName>
    </submittedName>
</protein>
<evidence type="ECO:0000256" key="2">
    <source>
        <dbReference type="ARBA" id="ARBA00008350"/>
    </source>
</evidence>
<reference evidence="4" key="1">
    <citation type="submission" date="2019-03" db="EMBL/GenBank/DDBJ databases">
        <title>Improved annotation for the trematode Fasciola hepatica.</title>
        <authorList>
            <person name="Choi Y.-J."/>
            <person name="Martin J."/>
            <person name="Mitreva M."/>
        </authorList>
    </citation>
    <scope>NUCLEOTIDE SEQUENCE [LARGE SCALE GENOMIC DNA]</scope>
</reference>
<comment type="subcellular location">
    <subcellularLocation>
        <location evidence="1">Cytoplasm</location>
    </subcellularLocation>
</comment>
<sequence length="598" mass="68235">MTFVCAKRCSALFNRTLDSLNLLQGLCQRDESLRHEELSTVQRTFDSWYYGFGSPAVAGFLESVASDTGGATCDTSMHGLIREQIPDLVRISFTGPSSDIRDSVKNIILDLRMEHMRCLAEEPSEDEPYYTTYMLFREYWFQWGRLENYICVMGYHPEYLECFMKLQAHLFHADLPIPYADRHYLAVLAAAELRCIYLVLLFARYFLAAGGDPVWLQGIQHAPVKWRQLLSLNRDLAERPWVIKADRVYSLTHRGDSFSRETLSLSELMHAVAIMTHVHALTCFIFACGIVPEIDQNEEVFRQLDCLQSNGESDIMVLSPACIYSDSGTTPRNGLVDSSNSVDSANCYSGRRTSVIRNSDTGDQELSATQLLRLIQTEDSSWEEVSEDIVAEQFMEVTQLNIKLDAERSAAELQRTDEFVHSIDQHPAILHFVENSDSVRESPRVPSSRLISQEYSWQEEGYALADRLCSDLGSLLDEKFRNAHDLTYNTLNFITNVDTSLYRRTVWNHVQSLFGICHDDFRYDRVDRLLTNSQRAYLKLCATEPVAINSQDHPFDKMVPALSSSEVVHVILMVVEARQQACLLYALRAISECQARDH</sequence>
<organism evidence="4 5">
    <name type="scientific">Fasciola hepatica</name>
    <name type="common">Liver fluke</name>
    <dbReference type="NCBI Taxonomy" id="6192"/>
    <lineage>
        <taxon>Eukaryota</taxon>
        <taxon>Metazoa</taxon>
        <taxon>Spiralia</taxon>
        <taxon>Lophotrochozoa</taxon>
        <taxon>Platyhelminthes</taxon>
        <taxon>Trematoda</taxon>
        <taxon>Digenea</taxon>
        <taxon>Plagiorchiida</taxon>
        <taxon>Echinostomata</taxon>
        <taxon>Echinostomatoidea</taxon>
        <taxon>Fasciolidae</taxon>
        <taxon>Fasciola</taxon>
    </lineage>
</organism>
<dbReference type="InterPro" id="IPR006730">
    <property type="entry name" value="Sestrin"/>
</dbReference>
<evidence type="ECO:0000256" key="3">
    <source>
        <dbReference type="ARBA" id="ARBA00022490"/>
    </source>
</evidence>